<accession>A0ACC2NW43</accession>
<dbReference type="Proteomes" id="UP001239111">
    <property type="component" value="Chromosome 2"/>
</dbReference>
<name>A0ACC2NW43_9HYME</name>
<protein>
    <submittedName>
        <fullName evidence="1">Uncharacterized protein</fullName>
    </submittedName>
</protein>
<proteinExistence type="predicted"/>
<organism evidence="1 2">
    <name type="scientific">Eretmocerus hayati</name>
    <dbReference type="NCBI Taxonomy" id="131215"/>
    <lineage>
        <taxon>Eukaryota</taxon>
        <taxon>Metazoa</taxon>
        <taxon>Ecdysozoa</taxon>
        <taxon>Arthropoda</taxon>
        <taxon>Hexapoda</taxon>
        <taxon>Insecta</taxon>
        <taxon>Pterygota</taxon>
        <taxon>Neoptera</taxon>
        <taxon>Endopterygota</taxon>
        <taxon>Hymenoptera</taxon>
        <taxon>Apocrita</taxon>
        <taxon>Proctotrupomorpha</taxon>
        <taxon>Chalcidoidea</taxon>
        <taxon>Aphelinidae</taxon>
        <taxon>Aphelininae</taxon>
        <taxon>Eretmocerus</taxon>
    </lineage>
</organism>
<sequence>MRLFVLWSAVSCLLLLWGIKESSTSPVALAIKVLPALATIIPGCIKFFETHKKIIGVKTDNDARLPRLLENVEDILKKESDYHSERRQLLTKGLNEAERYIRTASTSVADFLSQVDGAAETIQRSRGSDNDFTYQWRKIILSRTVADVATKIEESIKLTESAIKTLDEHVINHIEYMIYIIRIASKSSSTRMIDLINAQSNVIRKNTPKFDLYFFSIGGDKEAMQAAQKLKEKHHSDLTDMLIATEALRDFLLSMRDKCQEIKSECEDELRLMGIARGRNSNAYVSLKASLELEEMFKGNEKMLVDASNELVAAMKQLNRELHEAYGIPLSSRRRRSINPSNVTVAHAAIRKLSKVKSQGSCCSIYLVDNSGVLSYECGNPHEDTLCVPKNITQLIKGFEDELNGLLASLKLSHQSCSNSFDQVFDCYQFVSCVDLDVQCESLPELVQTTTVAYGITNSYGRHVGKYFSSTIRTAQNKSIVKHIAPETVTKLAKLTGNFATFTGSWRRKLVQIEAEKNEFVAFIDSLFVTLNRKQSEESVTDMVAKKVQESRNTIDKVHLSELEEKIRQVNMMNVATAENLGITPLELSCSLDKGVITQFQDRRAGRSLE</sequence>
<evidence type="ECO:0000313" key="2">
    <source>
        <dbReference type="Proteomes" id="UP001239111"/>
    </source>
</evidence>
<reference evidence="1" key="1">
    <citation type="submission" date="2023-04" db="EMBL/GenBank/DDBJ databases">
        <title>A chromosome-level genome assembly of the parasitoid wasp Eretmocerus hayati.</title>
        <authorList>
            <person name="Zhong Y."/>
            <person name="Liu S."/>
            <person name="Liu Y."/>
        </authorList>
    </citation>
    <scope>NUCLEOTIDE SEQUENCE</scope>
    <source>
        <strain evidence="1">ZJU_SS_LIU_2023</strain>
    </source>
</reference>
<gene>
    <name evidence="1" type="ORF">QAD02_011275</name>
</gene>
<comment type="caution">
    <text evidence="1">The sequence shown here is derived from an EMBL/GenBank/DDBJ whole genome shotgun (WGS) entry which is preliminary data.</text>
</comment>
<keyword evidence="2" id="KW-1185">Reference proteome</keyword>
<dbReference type="EMBL" id="CM056742">
    <property type="protein sequence ID" value="KAJ8675489.1"/>
    <property type="molecule type" value="Genomic_DNA"/>
</dbReference>
<evidence type="ECO:0000313" key="1">
    <source>
        <dbReference type="EMBL" id="KAJ8675489.1"/>
    </source>
</evidence>